<evidence type="ECO:0000256" key="4">
    <source>
        <dbReference type="ARBA" id="ARBA00022692"/>
    </source>
</evidence>
<keyword evidence="2" id="KW-1003">Cell membrane</keyword>
<gene>
    <name evidence="9" type="ordered locus">Arnit_0010</name>
</gene>
<dbReference type="GO" id="GO:0022857">
    <property type="term" value="F:transmembrane transporter activity"/>
    <property type="evidence" value="ECO:0007669"/>
    <property type="project" value="TreeGrafter"/>
</dbReference>
<feature type="transmembrane region" description="Helical" evidence="7">
    <location>
        <begin position="332"/>
        <end position="361"/>
    </location>
</feature>
<reference evidence="9 10" key="1">
    <citation type="journal article" date="2010" name="Stand. Genomic Sci.">
        <title>Complete genome sequence of Arcobacter nitrofigilis type strain (CI).</title>
        <authorList>
            <person name="Pati A."/>
            <person name="Gronow S."/>
            <person name="Lapidus A."/>
            <person name="Copeland A."/>
            <person name="Glavina Del Rio T."/>
            <person name="Nolan M."/>
            <person name="Lucas S."/>
            <person name="Tice H."/>
            <person name="Cheng J.F."/>
            <person name="Han C."/>
            <person name="Chertkov O."/>
            <person name="Bruce D."/>
            <person name="Tapia R."/>
            <person name="Goodwin L."/>
            <person name="Pitluck S."/>
            <person name="Liolios K."/>
            <person name="Ivanova N."/>
            <person name="Mavromatis K."/>
            <person name="Chen A."/>
            <person name="Palaniappan K."/>
            <person name="Land M."/>
            <person name="Hauser L."/>
            <person name="Chang Y.J."/>
            <person name="Jeffries C.D."/>
            <person name="Detter J.C."/>
            <person name="Rohde M."/>
            <person name="Goker M."/>
            <person name="Bristow J."/>
            <person name="Eisen J.A."/>
            <person name="Markowitz V."/>
            <person name="Hugenholtz P."/>
            <person name="Klenk H.P."/>
            <person name="Kyrpides N.C."/>
        </authorList>
    </citation>
    <scope>NUCLEOTIDE SEQUENCE [LARGE SCALE GENOMIC DNA]</scope>
    <source>
        <strain evidence="10">ATCC 33309 / DSM 7299 / CCUG 15893 / LMG 7604 / NCTC 12251 / CI</strain>
    </source>
</reference>
<dbReference type="PANTHER" id="PTHR33362:SF7">
    <property type="entry name" value="SLL1103 PROTEIN"/>
    <property type="match status" value="1"/>
</dbReference>
<keyword evidence="4 7" id="KW-0812">Transmembrane</keyword>
<dbReference type="GO" id="GO:0005886">
    <property type="term" value="C:plasma membrane"/>
    <property type="evidence" value="ECO:0007669"/>
    <property type="project" value="UniProtKB-SubCell"/>
</dbReference>
<keyword evidence="5 7" id="KW-1133">Transmembrane helix</keyword>
<proteinExistence type="predicted"/>
<keyword evidence="6 7" id="KW-0472">Membrane</keyword>
<protein>
    <submittedName>
        <fullName evidence="9">TRAP dicarboxylate transporter, DctM subunit</fullName>
    </submittedName>
</protein>
<evidence type="ECO:0000313" key="9">
    <source>
        <dbReference type="EMBL" id="ADG91680.1"/>
    </source>
</evidence>
<feature type="transmembrane region" description="Helical" evidence="7">
    <location>
        <begin position="20"/>
        <end position="49"/>
    </location>
</feature>
<dbReference type="eggNOG" id="COG4664">
    <property type="taxonomic scope" value="Bacteria"/>
</dbReference>
<keyword evidence="3" id="KW-0997">Cell inner membrane</keyword>
<feature type="transmembrane region" description="Helical" evidence="7">
    <location>
        <begin position="373"/>
        <end position="399"/>
    </location>
</feature>
<accession>D5V3G9</accession>
<feature type="transmembrane region" description="Helical" evidence="7">
    <location>
        <begin position="185"/>
        <end position="205"/>
    </location>
</feature>
<name>D5V3G9_ARCNC</name>
<organism evidence="9 10">
    <name type="scientific">Arcobacter nitrofigilis (strain ATCC 33309 / DSM 7299 / CCUG 15893 / LMG 7604 / NCTC 12251 / CI)</name>
    <name type="common">Campylobacter nitrofigilis</name>
    <dbReference type="NCBI Taxonomy" id="572480"/>
    <lineage>
        <taxon>Bacteria</taxon>
        <taxon>Pseudomonadati</taxon>
        <taxon>Campylobacterota</taxon>
        <taxon>Epsilonproteobacteria</taxon>
        <taxon>Campylobacterales</taxon>
        <taxon>Arcobacteraceae</taxon>
        <taxon>Arcobacter</taxon>
    </lineage>
</organism>
<evidence type="ECO:0000256" key="1">
    <source>
        <dbReference type="ARBA" id="ARBA00004429"/>
    </source>
</evidence>
<evidence type="ECO:0000256" key="6">
    <source>
        <dbReference type="ARBA" id="ARBA00023136"/>
    </source>
</evidence>
<dbReference type="RefSeq" id="WP_013133825.1">
    <property type="nucleotide sequence ID" value="NC_014166.1"/>
</dbReference>
<feature type="transmembrane region" description="Helical" evidence="7">
    <location>
        <begin position="294"/>
        <end position="312"/>
    </location>
</feature>
<dbReference type="InterPro" id="IPR010656">
    <property type="entry name" value="DctM"/>
</dbReference>
<keyword evidence="10" id="KW-1185">Reference proteome</keyword>
<dbReference type="InterPro" id="IPR004681">
    <property type="entry name" value="TRAP_DctM"/>
</dbReference>
<evidence type="ECO:0000259" key="8">
    <source>
        <dbReference type="Pfam" id="PF06808"/>
    </source>
</evidence>
<dbReference type="OrthoDB" id="9785600at2"/>
<feature type="domain" description="TRAP C4-dicarboxylate transport system permease DctM subunit" evidence="8">
    <location>
        <begin position="20"/>
        <end position="436"/>
    </location>
</feature>
<dbReference type="AlphaFoldDB" id="D5V3G9"/>
<dbReference type="STRING" id="572480.Arnit_0010"/>
<sequence>MFELLNISSMGIEAGSLLMLGMIIGLLILGLPLAFITALVAGFFLLFWIGPQASSLISTRVYAFVTSYAFVSVPMFVLMAAILDGSNISKDLFAAMKSFSGNIRGSVAIQTIVLAVFLAAMSGIIGGETILLGMIALPQMLKMGYDKKLAIGVVVSGGALGTMVPPSIVLIIFGLTANVSISDLFTAAFIPALMLAGFYVAYVLIRGYLNPSMVPESVQEYVPWSEKFKALKKVILPLFVAASVLGSIYMGIASVTESSAIGVLGITISVYLRKELTWKLMVDSAYKTLETCGTIIWIGIGATLLVGVFNLMGGIEFVKGVILAHGSGSPVYIIFLMMVILFFLGMFLDWVGIVLLTIPIFMPIVIALGYDPVWFGVLFALNMQIAFLSPPFGTGVFILKTVAPSDVSLGDIFKAVIPFIMLQALAIVVLIIFPEIALWWK</sequence>
<dbReference type="PANTHER" id="PTHR33362">
    <property type="entry name" value="SIALIC ACID TRAP TRANSPORTER PERMEASE PROTEIN SIAT-RELATED"/>
    <property type="match status" value="1"/>
</dbReference>
<evidence type="ECO:0000256" key="2">
    <source>
        <dbReference type="ARBA" id="ARBA00022475"/>
    </source>
</evidence>
<feature type="transmembrane region" description="Helical" evidence="7">
    <location>
        <begin position="107"/>
        <end position="137"/>
    </location>
</feature>
<dbReference type="PIRSF" id="PIRSF006066">
    <property type="entry name" value="HI0050"/>
    <property type="match status" value="1"/>
</dbReference>
<dbReference type="KEGG" id="ant:Arnit_0010"/>
<dbReference type="NCBIfam" id="TIGR00786">
    <property type="entry name" value="dctM"/>
    <property type="match status" value="1"/>
</dbReference>
<feature type="transmembrane region" description="Helical" evidence="7">
    <location>
        <begin position="61"/>
        <end position="83"/>
    </location>
</feature>
<dbReference type="EMBL" id="CP001999">
    <property type="protein sequence ID" value="ADG91680.1"/>
    <property type="molecule type" value="Genomic_DNA"/>
</dbReference>
<evidence type="ECO:0000256" key="5">
    <source>
        <dbReference type="ARBA" id="ARBA00022989"/>
    </source>
</evidence>
<dbReference type="Pfam" id="PF06808">
    <property type="entry name" value="DctM"/>
    <property type="match status" value="1"/>
</dbReference>
<dbReference type="HOGENOM" id="CLU_019824_4_0_7"/>
<comment type="subcellular location">
    <subcellularLocation>
        <location evidence="1">Cell inner membrane</location>
        <topology evidence="1">Multi-pass membrane protein</topology>
    </subcellularLocation>
</comment>
<dbReference type="Proteomes" id="UP000000939">
    <property type="component" value="Chromosome"/>
</dbReference>
<feature type="transmembrane region" description="Helical" evidence="7">
    <location>
        <begin position="234"/>
        <end position="252"/>
    </location>
</feature>
<feature type="transmembrane region" description="Helical" evidence="7">
    <location>
        <begin position="419"/>
        <end position="440"/>
    </location>
</feature>
<evidence type="ECO:0000256" key="3">
    <source>
        <dbReference type="ARBA" id="ARBA00022519"/>
    </source>
</evidence>
<evidence type="ECO:0000313" key="10">
    <source>
        <dbReference type="Proteomes" id="UP000000939"/>
    </source>
</evidence>
<evidence type="ECO:0000256" key="7">
    <source>
        <dbReference type="SAM" id="Phobius"/>
    </source>
</evidence>
<feature type="transmembrane region" description="Helical" evidence="7">
    <location>
        <begin position="149"/>
        <end position="173"/>
    </location>
</feature>